<evidence type="ECO:0000256" key="1">
    <source>
        <dbReference type="SAM" id="MobiDB-lite"/>
    </source>
</evidence>
<comment type="caution">
    <text evidence="2">The sequence shown here is derived from an EMBL/GenBank/DDBJ whole genome shotgun (WGS) entry which is preliminary data.</text>
</comment>
<reference evidence="2" key="1">
    <citation type="journal article" date="2023" name="Science">
        <title>Genome structures resolve the early diversification of teleost fishes.</title>
        <authorList>
            <person name="Parey E."/>
            <person name="Louis A."/>
            <person name="Montfort J."/>
            <person name="Bouchez O."/>
            <person name="Roques C."/>
            <person name="Iampietro C."/>
            <person name="Lluch J."/>
            <person name="Castinel A."/>
            <person name="Donnadieu C."/>
            <person name="Desvignes T."/>
            <person name="Floi Bucao C."/>
            <person name="Jouanno E."/>
            <person name="Wen M."/>
            <person name="Mejri S."/>
            <person name="Dirks R."/>
            <person name="Jansen H."/>
            <person name="Henkel C."/>
            <person name="Chen W.J."/>
            <person name="Zahm M."/>
            <person name="Cabau C."/>
            <person name="Klopp C."/>
            <person name="Thompson A.W."/>
            <person name="Robinson-Rechavi M."/>
            <person name="Braasch I."/>
            <person name="Lecointre G."/>
            <person name="Bobe J."/>
            <person name="Postlethwait J.H."/>
            <person name="Berthelot C."/>
            <person name="Roest Crollius H."/>
            <person name="Guiguen Y."/>
        </authorList>
    </citation>
    <scope>NUCLEOTIDE SEQUENCE</scope>
    <source>
        <strain evidence="2">WJC10195</strain>
    </source>
</reference>
<evidence type="ECO:0000313" key="2">
    <source>
        <dbReference type="EMBL" id="KAJ8335723.1"/>
    </source>
</evidence>
<accession>A0A9Q1EBD1</accession>
<dbReference type="AlphaFoldDB" id="A0A9Q1EBD1"/>
<protein>
    <submittedName>
        <fullName evidence="2">Uncharacterized protein</fullName>
    </submittedName>
</protein>
<dbReference type="Proteomes" id="UP001152622">
    <property type="component" value="Chromosome 20"/>
</dbReference>
<keyword evidence="3" id="KW-1185">Reference proteome</keyword>
<feature type="region of interest" description="Disordered" evidence="1">
    <location>
        <begin position="23"/>
        <end position="51"/>
    </location>
</feature>
<sequence length="76" mass="8098">MGGASNTEQRERILRDVVSTLRNTPSGTNIAHPGSIPGLGRMTSGSGLREPNRTIWPPARLDTFGDGSGLVNHFLV</sequence>
<proteinExistence type="predicted"/>
<name>A0A9Q1EBD1_SYNKA</name>
<dbReference type="EMBL" id="JAINUF010000020">
    <property type="protein sequence ID" value="KAJ8335723.1"/>
    <property type="molecule type" value="Genomic_DNA"/>
</dbReference>
<evidence type="ECO:0000313" key="3">
    <source>
        <dbReference type="Proteomes" id="UP001152622"/>
    </source>
</evidence>
<organism evidence="2 3">
    <name type="scientific">Synaphobranchus kaupii</name>
    <name type="common">Kaup's arrowtooth eel</name>
    <dbReference type="NCBI Taxonomy" id="118154"/>
    <lineage>
        <taxon>Eukaryota</taxon>
        <taxon>Metazoa</taxon>
        <taxon>Chordata</taxon>
        <taxon>Craniata</taxon>
        <taxon>Vertebrata</taxon>
        <taxon>Euteleostomi</taxon>
        <taxon>Actinopterygii</taxon>
        <taxon>Neopterygii</taxon>
        <taxon>Teleostei</taxon>
        <taxon>Anguilliformes</taxon>
        <taxon>Synaphobranchidae</taxon>
        <taxon>Synaphobranchus</taxon>
    </lineage>
</organism>
<gene>
    <name evidence="2" type="ORF">SKAU_G00390650</name>
</gene>